<protein>
    <submittedName>
        <fullName evidence="2">Uncharacterized protein</fullName>
    </submittedName>
</protein>
<dbReference type="STRING" id="1392255.A0A2I1C7M0"/>
<feature type="region of interest" description="Disordered" evidence="1">
    <location>
        <begin position="1"/>
        <end position="44"/>
    </location>
</feature>
<reference evidence="3" key="1">
    <citation type="journal article" date="2018" name="Proc. Natl. Acad. Sci. U.S.A.">
        <title>Linking secondary metabolites to gene clusters through genome sequencing of six diverse Aspergillus species.</title>
        <authorList>
            <person name="Kaerboelling I."/>
            <person name="Vesth T.C."/>
            <person name="Frisvad J.C."/>
            <person name="Nybo J.L."/>
            <person name="Theobald S."/>
            <person name="Kuo A."/>
            <person name="Bowyer P."/>
            <person name="Matsuda Y."/>
            <person name="Mondo S."/>
            <person name="Lyhne E.K."/>
            <person name="Kogle M.E."/>
            <person name="Clum A."/>
            <person name="Lipzen A."/>
            <person name="Salamov A."/>
            <person name="Ngan C.Y."/>
            <person name="Daum C."/>
            <person name="Chiniquy J."/>
            <person name="Barry K."/>
            <person name="LaButti K."/>
            <person name="Haridas S."/>
            <person name="Simmons B.A."/>
            <person name="Magnuson J.K."/>
            <person name="Mortensen U.H."/>
            <person name="Larsen T.O."/>
            <person name="Grigoriev I.V."/>
            <person name="Baker S.E."/>
            <person name="Andersen M.R."/>
        </authorList>
    </citation>
    <scope>NUCLEOTIDE SEQUENCE [LARGE SCALE GENOMIC DNA]</scope>
    <source>
        <strain evidence="3">IBT 16806</strain>
    </source>
</reference>
<name>A0A2I1C7M0_ASPN1</name>
<dbReference type="EMBL" id="MSZS01000004">
    <property type="protein sequence ID" value="PKX93571.1"/>
    <property type="molecule type" value="Genomic_DNA"/>
</dbReference>
<evidence type="ECO:0000313" key="2">
    <source>
        <dbReference type="EMBL" id="PKX93571.1"/>
    </source>
</evidence>
<dbReference type="Proteomes" id="UP000234474">
    <property type="component" value="Unassembled WGS sequence"/>
</dbReference>
<dbReference type="RefSeq" id="XP_024682166.1">
    <property type="nucleotide sequence ID" value="XM_024825641.1"/>
</dbReference>
<dbReference type="VEuPathDB" id="FungiDB:P174DRAFT_430571"/>
<keyword evidence="3" id="KW-1185">Reference proteome</keyword>
<proteinExistence type="predicted"/>
<comment type="caution">
    <text evidence="2">The sequence shown here is derived from an EMBL/GenBank/DDBJ whole genome shotgun (WGS) entry which is preliminary data.</text>
</comment>
<dbReference type="GeneID" id="36532966"/>
<evidence type="ECO:0000256" key="1">
    <source>
        <dbReference type="SAM" id="MobiDB-lite"/>
    </source>
</evidence>
<dbReference type="AlphaFoldDB" id="A0A2I1C7M0"/>
<accession>A0A2I1C7M0</accession>
<evidence type="ECO:0000313" key="3">
    <source>
        <dbReference type="Proteomes" id="UP000234474"/>
    </source>
</evidence>
<gene>
    <name evidence="2" type="ORF">P174DRAFT_430571</name>
</gene>
<organism evidence="2 3">
    <name type="scientific">Aspergillus novofumigatus (strain IBT 16806)</name>
    <dbReference type="NCBI Taxonomy" id="1392255"/>
    <lineage>
        <taxon>Eukaryota</taxon>
        <taxon>Fungi</taxon>
        <taxon>Dikarya</taxon>
        <taxon>Ascomycota</taxon>
        <taxon>Pezizomycotina</taxon>
        <taxon>Eurotiomycetes</taxon>
        <taxon>Eurotiomycetidae</taxon>
        <taxon>Eurotiales</taxon>
        <taxon>Aspergillaceae</taxon>
        <taxon>Aspergillus</taxon>
        <taxon>Aspergillus subgen. Fumigati</taxon>
    </lineage>
</organism>
<sequence>MAITSPREIEEALIVNPHTPEPEKSPGISKRKGTPSSELSSSSKSFILSPHGAFSSERTALCLGDSPLFVPSMRLFPSGETTRSCDLGFTGSCCQEDIMLIPIQDAA</sequence>